<comment type="caution">
    <text evidence="1">The sequence shown here is derived from an EMBL/GenBank/DDBJ whole genome shotgun (WGS) entry which is preliminary data.</text>
</comment>
<dbReference type="PANTHER" id="PTHR37460:SF1">
    <property type="entry name" value="ENDONUCLEASE III"/>
    <property type="match status" value="1"/>
</dbReference>
<evidence type="ECO:0000313" key="2">
    <source>
        <dbReference type="Proteomes" id="UP000253941"/>
    </source>
</evidence>
<proteinExistence type="predicted"/>
<protein>
    <submittedName>
        <fullName evidence="1">GIY-YIG nuclease family protein</fullName>
    </submittedName>
</protein>
<dbReference type="PANTHER" id="PTHR37460">
    <property type="entry name" value="ENDONUCLEASE III"/>
    <property type="match status" value="1"/>
</dbReference>
<organism evidence="1 2">
    <name type="scientific">Ferruginivarius sediminum</name>
    <dbReference type="NCBI Taxonomy" id="2661937"/>
    <lineage>
        <taxon>Bacteria</taxon>
        <taxon>Pseudomonadati</taxon>
        <taxon>Pseudomonadota</taxon>
        <taxon>Alphaproteobacteria</taxon>
        <taxon>Rhodospirillales</taxon>
        <taxon>Rhodospirillaceae</taxon>
        <taxon>Ferruginivarius</taxon>
    </lineage>
</organism>
<evidence type="ECO:0000313" key="1">
    <source>
        <dbReference type="EMBL" id="RDD60702.1"/>
    </source>
</evidence>
<dbReference type="EMBL" id="QPMH01000021">
    <property type="protein sequence ID" value="RDD60702.1"/>
    <property type="molecule type" value="Genomic_DNA"/>
</dbReference>
<keyword evidence="2" id="KW-1185">Reference proteome</keyword>
<gene>
    <name evidence="1" type="ORF">DRB17_16700</name>
</gene>
<reference evidence="1 2" key="1">
    <citation type="submission" date="2018-07" db="EMBL/GenBank/DDBJ databases">
        <title>Venubactetium sediminum gen. nov., sp. nov., isolated from a marine solar saltern.</title>
        <authorList>
            <person name="Wang S."/>
        </authorList>
    </citation>
    <scope>NUCLEOTIDE SEQUENCE [LARGE SCALE GENOMIC DNA]</scope>
    <source>
        <strain evidence="1 2">WD2A32</strain>
    </source>
</reference>
<dbReference type="Pfam" id="PF01986">
    <property type="entry name" value="DUF123"/>
    <property type="match status" value="1"/>
</dbReference>
<accession>A0A369T761</accession>
<sequence>MRTGGDSGNIPASPGAYALVLRLRASLPLSDIRRFRDCTLPPGLYAYFGSAKGAGGLAARVGRHVRLRAGRRPHWHIDRLLARGEVVGVVVWPEGDECTWRAGVQADRRVSVPLPGFGSSDCRACPAHLLTVPDAAVVADALEGRGVGGTGCAA</sequence>
<dbReference type="AlphaFoldDB" id="A0A369T761"/>
<dbReference type="CDD" id="cd10441">
    <property type="entry name" value="GIY-YIG_COG1833"/>
    <property type="match status" value="1"/>
</dbReference>
<dbReference type="InterPro" id="IPR002837">
    <property type="entry name" value="DUF123"/>
</dbReference>
<name>A0A369T761_9PROT</name>
<dbReference type="Proteomes" id="UP000253941">
    <property type="component" value="Unassembled WGS sequence"/>
</dbReference>
<dbReference type="RefSeq" id="WP_114583366.1">
    <property type="nucleotide sequence ID" value="NZ_QPMH01000021.1"/>
</dbReference>